<dbReference type="Proteomes" id="UP000030671">
    <property type="component" value="Unassembled WGS sequence"/>
</dbReference>
<feature type="region of interest" description="Disordered" evidence="4">
    <location>
        <begin position="310"/>
        <end position="400"/>
    </location>
</feature>
<dbReference type="Gene3D" id="2.60.120.650">
    <property type="entry name" value="Cupin"/>
    <property type="match status" value="1"/>
</dbReference>
<dbReference type="RefSeq" id="XP_009544196.1">
    <property type="nucleotide sequence ID" value="XM_009545901.1"/>
</dbReference>
<keyword evidence="2" id="KW-0479">Metal-binding</keyword>
<dbReference type="OrthoDB" id="1667110at2759"/>
<evidence type="ECO:0000256" key="3">
    <source>
        <dbReference type="ARBA" id="ARBA00023242"/>
    </source>
</evidence>
<dbReference type="InterPro" id="IPR003347">
    <property type="entry name" value="JmjC_dom"/>
</dbReference>
<reference evidence="6 7" key="1">
    <citation type="journal article" date="2012" name="New Phytol.">
        <title>Insight into trade-off between wood decay and parasitism from the genome of a fungal forest pathogen.</title>
        <authorList>
            <person name="Olson A."/>
            <person name="Aerts A."/>
            <person name="Asiegbu F."/>
            <person name="Belbahri L."/>
            <person name="Bouzid O."/>
            <person name="Broberg A."/>
            <person name="Canback B."/>
            <person name="Coutinho P.M."/>
            <person name="Cullen D."/>
            <person name="Dalman K."/>
            <person name="Deflorio G."/>
            <person name="van Diepen L.T."/>
            <person name="Dunand C."/>
            <person name="Duplessis S."/>
            <person name="Durling M."/>
            <person name="Gonthier P."/>
            <person name="Grimwood J."/>
            <person name="Fossdal C.G."/>
            <person name="Hansson D."/>
            <person name="Henrissat B."/>
            <person name="Hietala A."/>
            <person name="Himmelstrand K."/>
            <person name="Hoffmeister D."/>
            <person name="Hogberg N."/>
            <person name="James T.Y."/>
            <person name="Karlsson M."/>
            <person name="Kohler A."/>
            <person name="Kues U."/>
            <person name="Lee Y.H."/>
            <person name="Lin Y.C."/>
            <person name="Lind M."/>
            <person name="Lindquist E."/>
            <person name="Lombard V."/>
            <person name="Lucas S."/>
            <person name="Lunden K."/>
            <person name="Morin E."/>
            <person name="Murat C."/>
            <person name="Park J."/>
            <person name="Raffaello T."/>
            <person name="Rouze P."/>
            <person name="Salamov A."/>
            <person name="Schmutz J."/>
            <person name="Solheim H."/>
            <person name="Stahlberg J."/>
            <person name="Velez H."/>
            <person name="de Vries R.P."/>
            <person name="Wiebenga A."/>
            <person name="Woodward S."/>
            <person name="Yakovlev I."/>
            <person name="Garbelotto M."/>
            <person name="Martin F."/>
            <person name="Grigoriev I.V."/>
            <person name="Stenlid J."/>
        </authorList>
    </citation>
    <scope>NUCLEOTIDE SEQUENCE [LARGE SCALE GENOMIC DNA]</scope>
    <source>
        <strain evidence="6 7">TC 32-1</strain>
    </source>
</reference>
<protein>
    <recommendedName>
        <fullName evidence="5">JmjC domain-containing protein</fullName>
    </recommendedName>
</protein>
<accession>W4KFA3</accession>
<dbReference type="GO" id="GO:0000118">
    <property type="term" value="C:histone deacetylase complex"/>
    <property type="evidence" value="ECO:0007669"/>
    <property type="project" value="TreeGrafter"/>
</dbReference>
<evidence type="ECO:0000313" key="6">
    <source>
        <dbReference type="EMBL" id="ETW84537.1"/>
    </source>
</evidence>
<feature type="domain" description="JmjC" evidence="5">
    <location>
        <begin position="496"/>
        <end position="688"/>
    </location>
</feature>
<name>W4KFA3_HETIT</name>
<evidence type="ECO:0000256" key="2">
    <source>
        <dbReference type="ARBA" id="ARBA00022723"/>
    </source>
</evidence>
<proteinExistence type="predicted"/>
<dbReference type="SMART" id="SM00558">
    <property type="entry name" value="JmjC"/>
    <property type="match status" value="1"/>
</dbReference>
<feature type="compositionally biased region" description="Polar residues" evidence="4">
    <location>
        <begin position="346"/>
        <end position="358"/>
    </location>
</feature>
<dbReference type="InParanoid" id="W4KFA3"/>
<dbReference type="AlphaFoldDB" id="W4KFA3"/>
<gene>
    <name evidence="6" type="ORF">HETIRDRAFT_312843</name>
</gene>
<feature type="compositionally biased region" description="Low complexity" evidence="4">
    <location>
        <begin position="360"/>
        <end position="381"/>
    </location>
</feature>
<dbReference type="STRING" id="747525.W4KFA3"/>
<dbReference type="GO" id="GO:0031490">
    <property type="term" value="F:chromatin DNA binding"/>
    <property type="evidence" value="ECO:0007669"/>
    <property type="project" value="TreeGrafter"/>
</dbReference>
<dbReference type="HOGENOM" id="CLU_012595_0_0_1"/>
<evidence type="ECO:0000313" key="7">
    <source>
        <dbReference type="Proteomes" id="UP000030671"/>
    </source>
</evidence>
<dbReference type="PANTHER" id="PTHR12549">
    <property type="entry name" value="JMJC DOMAIN-CONTAINING HISTONE DEMETHYLATION PROTEIN"/>
    <property type="match status" value="1"/>
</dbReference>
<dbReference type="GO" id="GO:0000785">
    <property type="term" value="C:chromatin"/>
    <property type="evidence" value="ECO:0007669"/>
    <property type="project" value="TreeGrafter"/>
</dbReference>
<dbReference type="GO" id="GO:0006357">
    <property type="term" value="P:regulation of transcription by RNA polymerase II"/>
    <property type="evidence" value="ECO:0007669"/>
    <property type="project" value="TreeGrafter"/>
</dbReference>
<dbReference type="GO" id="GO:0046872">
    <property type="term" value="F:metal ion binding"/>
    <property type="evidence" value="ECO:0007669"/>
    <property type="project" value="UniProtKB-KW"/>
</dbReference>
<evidence type="ECO:0000256" key="4">
    <source>
        <dbReference type="SAM" id="MobiDB-lite"/>
    </source>
</evidence>
<dbReference type="KEGG" id="hir:HETIRDRAFT_312843"/>
<dbReference type="PROSITE" id="PS51184">
    <property type="entry name" value="JMJC"/>
    <property type="match status" value="1"/>
</dbReference>
<dbReference type="InterPro" id="IPR045109">
    <property type="entry name" value="LSDs-like"/>
</dbReference>
<dbReference type="EMBL" id="KI925456">
    <property type="protein sequence ID" value="ETW84537.1"/>
    <property type="molecule type" value="Genomic_DNA"/>
</dbReference>
<dbReference type="Pfam" id="PF02373">
    <property type="entry name" value="JmjC"/>
    <property type="match status" value="1"/>
</dbReference>
<keyword evidence="7" id="KW-1185">Reference proteome</keyword>
<dbReference type="GeneID" id="20669985"/>
<dbReference type="SUPFAM" id="SSF51197">
    <property type="entry name" value="Clavaminate synthase-like"/>
    <property type="match status" value="1"/>
</dbReference>
<sequence>MVGQGPPHLHVILLSSGPPITGNGSRRGYNAKKRSEAAQIAAQNAQLMPNVSYTPMGGDKGKQKAADGAMRIVSDSGAQNAETRGPLHPELQFARCMSNRYKSENFPRCVSCTRRWAGDTCRFQGIRFFLKDDNQNIVGVSFVENQKADAPTMNFPTRWNISLEPSHIEETKRTVAVALLPTLKKEFEHLIAPQVIRRPRESDVRATCDTCMTSIFSSSWMCRLCGREACAECFGKVRELTEYRAGANEAEIAALQAKREAHAHSNPFFLSCTRRNEHVAKEFSPVSRFCEPELQDVIDEMELLIKAPMVEPEEDEGESTATDTAIDPSLKGQDGAAAAAAAAVTTRGSPTDETSSSAVPAPTGGDAASAAAPVAVSADPGGRPEVNGAEPSPTEPHVYPTQTFADGELSEKAFRKIWRQGVPVVITGLLPKFTIKWTPEYFISKYSAQTCSIVECQTDASKRITVGEFFKMFGSYEGRTDCWKLKDWPPSTDFKAAFPELYEDFTQAVPMPTFCRRDGALNIASHFPVNTVAPDLGPKMYNAMATYETQGSKGSTRLHMDMADAINIMMHAEPRPDGTPGVAAWDLFRAEDAENLRRFLRKRYNGTQMQHDPIHAQQIYLDSRMLRELYKEYGIRSHRVYQKPGDAVFIPAGCAHQVCNLADCIKVAADFVSLENVARCEKLTGEFREQNQSMMWKEDVLQLRAMMWFAWLSCKRQEGYGQ</sequence>
<evidence type="ECO:0000256" key="1">
    <source>
        <dbReference type="ARBA" id="ARBA00004123"/>
    </source>
</evidence>
<dbReference type="PANTHER" id="PTHR12549:SF38">
    <property type="entry name" value="JMJC DOMAIN-CONTAINING HISTONE DEMETHYLASE 2, ISOFORM A"/>
    <property type="match status" value="1"/>
</dbReference>
<keyword evidence="3" id="KW-0539">Nucleus</keyword>
<organism evidence="6 7">
    <name type="scientific">Heterobasidion irregulare (strain TC 32-1)</name>
    <dbReference type="NCBI Taxonomy" id="747525"/>
    <lineage>
        <taxon>Eukaryota</taxon>
        <taxon>Fungi</taxon>
        <taxon>Dikarya</taxon>
        <taxon>Basidiomycota</taxon>
        <taxon>Agaricomycotina</taxon>
        <taxon>Agaricomycetes</taxon>
        <taxon>Russulales</taxon>
        <taxon>Bondarzewiaceae</taxon>
        <taxon>Heterobasidion</taxon>
        <taxon>Heterobasidion annosum species complex</taxon>
    </lineage>
</organism>
<dbReference type="GO" id="GO:0032454">
    <property type="term" value="F:histone H3K9 demethylase activity"/>
    <property type="evidence" value="ECO:0007669"/>
    <property type="project" value="InterPro"/>
</dbReference>
<dbReference type="eggNOG" id="KOG1356">
    <property type="taxonomic scope" value="Eukaryota"/>
</dbReference>
<evidence type="ECO:0000259" key="5">
    <source>
        <dbReference type="PROSITE" id="PS51184"/>
    </source>
</evidence>
<dbReference type="GO" id="GO:0003712">
    <property type="term" value="F:transcription coregulator activity"/>
    <property type="evidence" value="ECO:0007669"/>
    <property type="project" value="TreeGrafter"/>
</dbReference>
<comment type="subcellular location">
    <subcellularLocation>
        <location evidence="1">Nucleus</location>
    </subcellularLocation>
</comment>